<feature type="signal peptide" evidence="2">
    <location>
        <begin position="1"/>
        <end position="24"/>
    </location>
</feature>
<protein>
    <recommendedName>
        <fullName evidence="3">MmgE/PrpD N-terminal domain-containing protein</fullName>
    </recommendedName>
</protein>
<evidence type="ECO:0000313" key="5">
    <source>
        <dbReference type="Proteomes" id="UP000656319"/>
    </source>
</evidence>
<feature type="domain" description="MmgE/PrpD N-terminal" evidence="3">
    <location>
        <begin position="14"/>
        <end position="240"/>
    </location>
</feature>
<dbReference type="Gene3D" id="1.10.4100.10">
    <property type="entry name" value="2-methylcitrate dehydratase PrpD"/>
    <property type="match status" value="1"/>
</dbReference>
<proteinExistence type="predicted"/>
<dbReference type="Proteomes" id="UP000656319">
    <property type="component" value="Unassembled WGS sequence"/>
</dbReference>
<feature type="chain" id="PRO_5047439368" description="MmgE/PrpD N-terminal domain-containing protein" evidence="2">
    <location>
        <begin position="25"/>
        <end position="331"/>
    </location>
</feature>
<organism evidence="4 5">
    <name type="scientific">Paraburkholderia hiiakae</name>
    <dbReference type="NCBI Taxonomy" id="1081782"/>
    <lineage>
        <taxon>Bacteria</taxon>
        <taxon>Pseudomonadati</taxon>
        <taxon>Pseudomonadota</taxon>
        <taxon>Betaproteobacteria</taxon>
        <taxon>Burkholderiales</taxon>
        <taxon>Burkholderiaceae</taxon>
        <taxon>Paraburkholderia</taxon>
    </lineage>
</organism>
<accession>A0ABN7I168</accession>
<evidence type="ECO:0000256" key="1">
    <source>
        <dbReference type="SAM" id="MobiDB-lite"/>
    </source>
</evidence>
<evidence type="ECO:0000313" key="4">
    <source>
        <dbReference type="EMBL" id="CAD6543098.1"/>
    </source>
</evidence>
<evidence type="ECO:0000259" key="3">
    <source>
        <dbReference type="Pfam" id="PF03972"/>
    </source>
</evidence>
<comment type="caution">
    <text evidence="4">The sequence shown here is derived from an EMBL/GenBank/DDBJ whole genome shotgun (WGS) entry which is preliminary data.</text>
</comment>
<name>A0ABN7I168_9BURK</name>
<evidence type="ECO:0000256" key="2">
    <source>
        <dbReference type="SAM" id="SignalP"/>
    </source>
</evidence>
<dbReference type="RefSeq" id="WP_201697622.1">
    <property type="nucleotide sequence ID" value="NZ_CAJHCQ010000010.1"/>
</dbReference>
<dbReference type="InterPro" id="IPR036148">
    <property type="entry name" value="MmgE/PrpD_sf"/>
</dbReference>
<dbReference type="SUPFAM" id="SSF103378">
    <property type="entry name" value="2-methylcitrate dehydratase PrpD"/>
    <property type="match status" value="1"/>
</dbReference>
<sequence length="331" mass="32583">MNQRTFTAAALPLAVRVAAFDARAAAPRARAAAREAIIKAVGALMSGSGSAAAQWLAENAGARAASGPCLAAGTTRRVAMLDAALANGTAASAGAHETGGGSGEGHAARFAALFALAEARKLPGQRFHAAWLAGDAAAHSLASAAPTVAPGLATILATVAAASHLLCFDAAATAAALVLGASTTNEADPEAAANGDALATPLRAGQRARVALQAVMLAEQGETGAAAQLTQDDTLIEALAQAASTLGDIPDATPPAHLSCDTFVARCSRAIGTSEALALYERLEAIDEASDIALLGTLMARRALPGAAGASAPLALSTTPGDGSDETAWVP</sequence>
<dbReference type="Pfam" id="PF03972">
    <property type="entry name" value="MmgE_PrpD_N"/>
    <property type="match status" value="1"/>
</dbReference>
<gene>
    <name evidence="4" type="ORF">LMG27952_03988</name>
</gene>
<reference evidence="4 5" key="1">
    <citation type="submission" date="2020-10" db="EMBL/GenBank/DDBJ databases">
        <authorList>
            <person name="Peeters C."/>
        </authorList>
    </citation>
    <scope>NUCLEOTIDE SEQUENCE [LARGE SCALE GENOMIC DNA]</scope>
    <source>
        <strain evidence="4 5">LMG 27952</strain>
    </source>
</reference>
<keyword evidence="5" id="KW-1185">Reference proteome</keyword>
<dbReference type="InterPro" id="IPR042183">
    <property type="entry name" value="MmgE/PrpD_sf_1"/>
</dbReference>
<dbReference type="EMBL" id="CAJHCQ010000010">
    <property type="protein sequence ID" value="CAD6543098.1"/>
    <property type="molecule type" value="Genomic_DNA"/>
</dbReference>
<keyword evidence="2" id="KW-0732">Signal</keyword>
<dbReference type="InterPro" id="IPR045336">
    <property type="entry name" value="MmgE_PrpD_N"/>
</dbReference>
<feature type="region of interest" description="Disordered" evidence="1">
    <location>
        <begin position="311"/>
        <end position="331"/>
    </location>
</feature>